<organism evidence="2 3">
    <name type="scientific">Candidatus Hakubella thermalkaliphila</name>
    <dbReference type="NCBI Taxonomy" id="2754717"/>
    <lineage>
        <taxon>Bacteria</taxon>
        <taxon>Bacillati</taxon>
        <taxon>Actinomycetota</taxon>
        <taxon>Actinomycetota incertae sedis</taxon>
        <taxon>Candidatus Hakubellales</taxon>
        <taxon>Candidatus Hakubellaceae</taxon>
        <taxon>Candidatus Hakubella</taxon>
    </lineage>
</organism>
<proteinExistence type="predicted"/>
<name>A0A6V8NPQ8_9ACTN</name>
<feature type="region of interest" description="Disordered" evidence="1">
    <location>
        <begin position="1"/>
        <end position="32"/>
    </location>
</feature>
<dbReference type="AlphaFoldDB" id="A0A6V8NPQ8"/>
<dbReference type="EMBL" id="BLRV01000301">
    <property type="protein sequence ID" value="GFP22265.1"/>
    <property type="molecule type" value="Genomic_DNA"/>
</dbReference>
<comment type="caution">
    <text evidence="2">The sequence shown here is derived from an EMBL/GenBank/DDBJ whole genome shotgun (WGS) entry which is preliminary data.</text>
</comment>
<gene>
    <name evidence="2" type="ORF">HKBW3S06_01492</name>
</gene>
<evidence type="ECO:0000256" key="1">
    <source>
        <dbReference type="SAM" id="MobiDB-lite"/>
    </source>
</evidence>
<reference evidence="2 3" key="1">
    <citation type="journal article" date="2020" name="Front. Microbiol.">
        <title>Single-cell genomics of novel Actinobacteria with the Wood-Ljungdahl pathway discovered in a serpentinizing system.</title>
        <authorList>
            <person name="Merino N."/>
            <person name="Kawai M."/>
            <person name="Boyd E.S."/>
            <person name="Colman D.R."/>
            <person name="McGlynn S.E."/>
            <person name="Nealson K.H."/>
            <person name="Kurokawa K."/>
            <person name="Hongoh Y."/>
        </authorList>
    </citation>
    <scope>NUCLEOTIDE SEQUENCE [LARGE SCALE GENOMIC DNA]</scope>
    <source>
        <strain evidence="2 3">S06</strain>
    </source>
</reference>
<sequence length="32" mass="3418">MMEGFQDVELVPEPNPAVQAGVVHRQEPAGGK</sequence>
<protein>
    <submittedName>
        <fullName evidence="2">Uncharacterized protein</fullName>
    </submittedName>
</protein>
<dbReference type="Proteomes" id="UP000580051">
    <property type="component" value="Unassembled WGS sequence"/>
</dbReference>
<evidence type="ECO:0000313" key="2">
    <source>
        <dbReference type="EMBL" id="GFP22265.1"/>
    </source>
</evidence>
<feature type="non-terminal residue" evidence="2">
    <location>
        <position position="1"/>
    </location>
</feature>
<evidence type="ECO:0000313" key="3">
    <source>
        <dbReference type="Proteomes" id="UP000580051"/>
    </source>
</evidence>
<accession>A0A6V8NPQ8</accession>